<dbReference type="GO" id="GO:0015976">
    <property type="term" value="P:carbon utilization"/>
    <property type="evidence" value="ECO:0007669"/>
    <property type="project" value="InterPro"/>
</dbReference>
<evidence type="ECO:0000256" key="4">
    <source>
        <dbReference type="ARBA" id="ARBA00023239"/>
    </source>
</evidence>
<dbReference type="InterPro" id="IPR015892">
    <property type="entry name" value="Carbonic_anhydrase_CS"/>
</dbReference>
<comment type="caution">
    <text evidence="7">The sequence shown here is derived from an EMBL/GenBank/DDBJ whole genome shotgun (WGS) entry which is preliminary data.</text>
</comment>
<keyword evidence="4" id="KW-0456">Lyase</keyword>
<dbReference type="SMART" id="SM00947">
    <property type="entry name" value="Pro_CA"/>
    <property type="match status" value="1"/>
</dbReference>
<evidence type="ECO:0000256" key="5">
    <source>
        <dbReference type="ARBA" id="ARBA00048348"/>
    </source>
</evidence>
<dbReference type="InterPro" id="IPR036874">
    <property type="entry name" value="Carbonic_anhydrase_sf"/>
</dbReference>
<dbReference type="GO" id="GO:0004089">
    <property type="term" value="F:carbonate dehydratase activity"/>
    <property type="evidence" value="ECO:0007669"/>
    <property type="project" value="UniProtKB-EC"/>
</dbReference>
<dbReference type="InterPro" id="IPR001765">
    <property type="entry name" value="Carbonic_anhydrase"/>
</dbReference>
<protein>
    <recommendedName>
        <fullName evidence="2">carbonic anhydrase</fullName>
        <ecNumber evidence="2">4.2.1.1</ecNumber>
    </recommendedName>
</protein>
<gene>
    <name evidence="7" type="ORF">CFOLD11_27210</name>
</gene>
<organism evidence="7 8">
    <name type="scientific">Clostridium folliculivorans</name>
    <dbReference type="NCBI Taxonomy" id="2886038"/>
    <lineage>
        <taxon>Bacteria</taxon>
        <taxon>Bacillati</taxon>
        <taxon>Bacillota</taxon>
        <taxon>Clostridia</taxon>
        <taxon>Eubacteriales</taxon>
        <taxon>Clostridiaceae</taxon>
        <taxon>Clostridium</taxon>
    </lineage>
</organism>
<dbReference type="PANTHER" id="PTHR11002">
    <property type="entry name" value="CARBONIC ANHYDRASE"/>
    <property type="match status" value="1"/>
</dbReference>
<evidence type="ECO:0000313" key="8">
    <source>
        <dbReference type="Proteomes" id="UP001057868"/>
    </source>
</evidence>
<dbReference type="AlphaFoldDB" id="A0A9W5Y3I1"/>
<proteinExistence type="inferred from homology"/>
<dbReference type="Proteomes" id="UP001057868">
    <property type="component" value="Unassembled WGS sequence"/>
</dbReference>
<dbReference type="EC" id="4.2.1.1" evidence="2"/>
<evidence type="ECO:0000256" key="2">
    <source>
        <dbReference type="ARBA" id="ARBA00012925"/>
    </source>
</evidence>
<dbReference type="GO" id="GO:0008270">
    <property type="term" value="F:zinc ion binding"/>
    <property type="evidence" value="ECO:0007669"/>
    <property type="project" value="InterPro"/>
</dbReference>
<comment type="similarity">
    <text evidence="1">Belongs to the beta-class carbonic anhydrase family.</text>
</comment>
<feature type="binding site" evidence="6">
    <location>
        <position position="110"/>
    </location>
    <ligand>
        <name>Zn(2+)</name>
        <dbReference type="ChEBI" id="CHEBI:29105"/>
    </ligand>
</feature>
<comment type="cofactor">
    <cofactor evidence="6">
        <name>Zn(2+)</name>
        <dbReference type="ChEBI" id="CHEBI:29105"/>
    </cofactor>
    <text evidence="6">Binds 1 zinc ion per subunit.</text>
</comment>
<accession>A0A9W5Y3I1</accession>
<feature type="binding site" evidence="6">
    <location>
        <position position="163"/>
    </location>
    <ligand>
        <name>Zn(2+)</name>
        <dbReference type="ChEBI" id="CHEBI:29105"/>
    </ligand>
</feature>
<dbReference type="Gene3D" id="3.40.1050.10">
    <property type="entry name" value="Carbonic anhydrase"/>
    <property type="match status" value="1"/>
</dbReference>
<dbReference type="PROSITE" id="PS00704">
    <property type="entry name" value="PROK_CO2_ANHYDRASE_1"/>
    <property type="match status" value="1"/>
</dbReference>
<dbReference type="Pfam" id="PF00484">
    <property type="entry name" value="Pro_CA"/>
    <property type="match status" value="1"/>
</dbReference>
<evidence type="ECO:0000256" key="3">
    <source>
        <dbReference type="ARBA" id="ARBA00022833"/>
    </source>
</evidence>
<keyword evidence="6" id="KW-0479">Metal-binding</keyword>
<evidence type="ECO:0000256" key="6">
    <source>
        <dbReference type="PIRSR" id="PIRSR601765-1"/>
    </source>
</evidence>
<dbReference type="EMBL" id="BQXY01000004">
    <property type="protein sequence ID" value="GKU25894.1"/>
    <property type="molecule type" value="Genomic_DNA"/>
</dbReference>
<dbReference type="PROSITE" id="PS51257">
    <property type="entry name" value="PROKAR_LIPOPROTEIN"/>
    <property type="match status" value="1"/>
</dbReference>
<reference evidence="7" key="1">
    <citation type="journal article" date="2023" name="Int. J. Syst. Evol. Microbiol.">
        <title>&lt;i&gt;Clostridium folliculivorans&lt;/i&gt; sp. nov., isolated from soil samples of an organic paddy in Japan.</title>
        <authorList>
            <person name="Tazawa J."/>
            <person name="Kobayashi H."/>
            <person name="Tanizawa Y."/>
            <person name="Uchino A."/>
            <person name="Tanaka F."/>
            <person name="Urashima Y."/>
            <person name="Miura S."/>
            <person name="Sakamoto M."/>
            <person name="Ohkuma M."/>
            <person name="Tohno M."/>
        </authorList>
    </citation>
    <scope>NUCLEOTIDE SEQUENCE</scope>
    <source>
        <strain evidence="7">D1-1</strain>
    </source>
</reference>
<sequence>MLKKSSNIFTLITANILIATFLLIGCTSTGNSSILSINKISSRTTFENKTADSQMYIRPDNVSIDQAKQLLIEGNKRYVDNKVLTHDISDARRKKLSTDGQKPFAVVLSCSDSRVPPELVFDQGLGDLFVVRNAGNIIDPIALGSIEYGAEHLGAPLIIVLGHEKCGAVKAAIEGGTTSENITAIIYQIKPSYNKTKNKSQNANEIYNLTIDENIKNSMNLINKSLVIQKLTTERKINVVGAKYHMDTGKVTFDIQ</sequence>
<dbReference type="PANTHER" id="PTHR11002:SF79">
    <property type="entry name" value="CARBONIC ANHYDRASE 2"/>
    <property type="match status" value="1"/>
</dbReference>
<comment type="catalytic activity">
    <reaction evidence="5">
        <text>hydrogencarbonate + H(+) = CO2 + H2O</text>
        <dbReference type="Rhea" id="RHEA:10748"/>
        <dbReference type="ChEBI" id="CHEBI:15377"/>
        <dbReference type="ChEBI" id="CHEBI:15378"/>
        <dbReference type="ChEBI" id="CHEBI:16526"/>
        <dbReference type="ChEBI" id="CHEBI:17544"/>
        <dbReference type="EC" id="4.2.1.1"/>
    </reaction>
</comment>
<feature type="binding site" evidence="6">
    <location>
        <position position="112"/>
    </location>
    <ligand>
        <name>Zn(2+)</name>
        <dbReference type="ChEBI" id="CHEBI:29105"/>
    </ligand>
</feature>
<dbReference type="SUPFAM" id="SSF53056">
    <property type="entry name" value="beta-carbonic anhydrase, cab"/>
    <property type="match status" value="1"/>
</dbReference>
<dbReference type="CDD" id="cd03378">
    <property type="entry name" value="beta_CA_cladeC"/>
    <property type="match status" value="1"/>
</dbReference>
<name>A0A9W5Y3I1_9CLOT</name>
<keyword evidence="3 6" id="KW-0862">Zinc</keyword>
<dbReference type="RefSeq" id="WP_261852834.1">
    <property type="nucleotide sequence ID" value="NZ_BQXY01000004.1"/>
</dbReference>
<evidence type="ECO:0000313" key="7">
    <source>
        <dbReference type="EMBL" id="GKU25894.1"/>
    </source>
</evidence>
<keyword evidence="8" id="KW-1185">Reference proteome</keyword>
<evidence type="ECO:0000256" key="1">
    <source>
        <dbReference type="ARBA" id="ARBA00006217"/>
    </source>
</evidence>
<feature type="binding site" evidence="6">
    <location>
        <position position="166"/>
    </location>
    <ligand>
        <name>Zn(2+)</name>
        <dbReference type="ChEBI" id="CHEBI:29105"/>
    </ligand>
</feature>